<name>A0A923HFR7_9FLAO</name>
<dbReference type="PROSITE" id="PS01124">
    <property type="entry name" value="HTH_ARAC_FAMILY_2"/>
    <property type="match status" value="1"/>
</dbReference>
<dbReference type="AlphaFoldDB" id="A0A923HFR7"/>
<dbReference type="GO" id="GO:0003700">
    <property type="term" value="F:DNA-binding transcription factor activity"/>
    <property type="evidence" value="ECO:0007669"/>
    <property type="project" value="InterPro"/>
</dbReference>
<feature type="transmembrane region" description="Helical" evidence="4">
    <location>
        <begin position="69"/>
        <end position="90"/>
    </location>
</feature>
<keyword evidence="4" id="KW-0472">Membrane</keyword>
<dbReference type="EMBL" id="JACNMF010000001">
    <property type="protein sequence ID" value="MBC3757622.1"/>
    <property type="molecule type" value="Genomic_DNA"/>
</dbReference>
<dbReference type="SUPFAM" id="SSF46689">
    <property type="entry name" value="Homeodomain-like"/>
    <property type="match status" value="1"/>
</dbReference>
<feature type="transmembrane region" description="Helical" evidence="4">
    <location>
        <begin position="6"/>
        <end position="25"/>
    </location>
</feature>
<dbReference type="InterPro" id="IPR009057">
    <property type="entry name" value="Homeodomain-like_sf"/>
</dbReference>
<evidence type="ECO:0000256" key="2">
    <source>
        <dbReference type="ARBA" id="ARBA00023125"/>
    </source>
</evidence>
<proteinExistence type="predicted"/>
<evidence type="ECO:0000313" key="7">
    <source>
        <dbReference type="Proteomes" id="UP000656244"/>
    </source>
</evidence>
<evidence type="ECO:0000313" key="6">
    <source>
        <dbReference type="EMBL" id="MBC3757622.1"/>
    </source>
</evidence>
<comment type="caution">
    <text evidence="6">The sequence shown here is derived from an EMBL/GenBank/DDBJ whole genome shotgun (WGS) entry which is preliminary data.</text>
</comment>
<dbReference type="PROSITE" id="PS00041">
    <property type="entry name" value="HTH_ARAC_FAMILY_1"/>
    <property type="match status" value="1"/>
</dbReference>
<dbReference type="PANTHER" id="PTHR43280:SF2">
    <property type="entry name" value="HTH-TYPE TRANSCRIPTIONAL REGULATOR EXSA"/>
    <property type="match status" value="1"/>
</dbReference>
<feature type="domain" description="HTH araC/xylS-type" evidence="5">
    <location>
        <begin position="271"/>
        <end position="375"/>
    </location>
</feature>
<sequence length="378" mass="44105">MNFNIFNIIIISGVIQGFLFTAVVLSSKKYRARSTLFLALLIFTYSLGNLQYMLPDIGAMPMLEMYKYVYLPLATIIPVFIYLYVVKFLFPERRIKGKLWLYLPFLISMVVTIVYRLLFTVSNNHEALFPSYGWFVRAVEIFSVLFSLALVSMAIKKVHSSEKDQKQIRVSEIRTDLTWLKITLFVIWIFTIVWAYLTYLNMFVAGSSPNFYWLWIAIAVTIYWLGHVGIYKYGILVERQNIKDHLEKTNLYQKPTKNQESRANGNSKHLGKLIHLLERDKAYLNPNLTLEIVAEHLQLSPSYVSRIIHEQMHTSFAEYVNSFRIKEVKNYLKNPEFSKYTITSIGLEAGFNSKSSFYDVFKKSTGKTPMAYKKEHLN</sequence>
<feature type="transmembrane region" description="Helical" evidence="4">
    <location>
        <begin position="131"/>
        <end position="155"/>
    </location>
</feature>
<dbReference type="RefSeq" id="WP_186559291.1">
    <property type="nucleotide sequence ID" value="NZ_JACNMF010000001.1"/>
</dbReference>
<keyword evidence="2" id="KW-0238">DNA-binding</keyword>
<dbReference type="Pfam" id="PF12833">
    <property type="entry name" value="HTH_18"/>
    <property type="match status" value="1"/>
</dbReference>
<feature type="transmembrane region" description="Helical" evidence="4">
    <location>
        <begin position="211"/>
        <end position="231"/>
    </location>
</feature>
<dbReference type="GO" id="GO:0043565">
    <property type="term" value="F:sequence-specific DNA binding"/>
    <property type="evidence" value="ECO:0007669"/>
    <property type="project" value="InterPro"/>
</dbReference>
<feature type="transmembrane region" description="Helical" evidence="4">
    <location>
        <begin position="99"/>
        <end position="119"/>
    </location>
</feature>
<dbReference type="SMART" id="SM00342">
    <property type="entry name" value="HTH_ARAC"/>
    <property type="match status" value="1"/>
</dbReference>
<dbReference type="InterPro" id="IPR018060">
    <property type="entry name" value="HTH_AraC"/>
</dbReference>
<feature type="transmembrane region" description="Helical" evidence="4">
    <location>
        <begin position="37"/>
        <end position="54"/>
    </location>
</feature>
<evidence type="ECO:0000256" key="4">
    <source>
        <dbReference type="SAM" id="Phobius"/>
    </source>
</evidence>
<keyword evidence="3" id="KW-0804">Transcription</keyword>
<dbReference type="InterPro" id="IPR018062">
    <property type="entry name" value="HTH_AraC-typ_CS"/>
</dbReference>
<evidence type="ECO:0000256" key="1">
    <source>
        <dbReference type="ARBA" id="ARBA00023015"/>
    </source>
</evidence>
<organism evidence="6 7">
    <name type="scientific">Hyunsoonleella aquatilis</name>
    <dbReference type="NCBI Taxonomy" id="2762758"/>
    <lineage>
        <taxon>Bacteria</taxon>
        <taxon>Pseudomonadati</taxon>
        <taxon>Bacteroidota</taxon>
        <taxon>Flavobacteriia</taxon>
        <taxon>Flavobacteriales</taxon>
        <taxon>Flavobacteriaceae</taxon>
    </lineage>
</organism>
<feature type="transmembrane region" description="Helical" evidence="4">
    <location>
        <begin position="176"/>
        <end position="199"/>
    </location>
</feature>
<dbReference type="PANTHER" id="PTHR43280">
    <property type="entry name" value="ARAC-FAMILY TRANSCRIPTIONAL REGULATOR"/>
    <property type="match status" value="1"/>
</dbReference>
<gene>
    <name evidence="6" type="ORF">H7U19_04360</name>
</gene>
<keyword evidence="4" id="KW-0812">Transmembrane</keyword>
<keyword evidence="7" id="KW-1185">Reference proteome</keyword>
<accession>A0A923HFR7</accession>
<evidence type="ECO:0000259" key="5">
    <source>
        <dbReference type="PROSITE" id="PS01124"/>
    </source>
</evidence>
<keyword evidence="1" id="KW-0805">Transcription regulation</keyword>
<keyword evidence="4" id="KW-1133">Transmembrane helix</keyword>
<dbReference type="Gene3D" id="1.10.10.60">
    <property type="entry name" value="Homeodomain-like"/>
    <property type="match status" value="2"/>
</dbReference>
<evidence type="ECO:0000256" key="3">
    <source>
        <dbReference type="ARBA" id="ARBA00023163"/>
    </source>
</evidence>
<reference evidence="6" key="1">
    <citation type="submission" date="2020-08" db="EMBL/GenBank/DDBJ databases">
        <title>Hyunsoonleella sp. strain SJ7 genome sequencing and assembly.</title>
        <authorList>
            <person name="Kim I."/>
        </authorList>
    </citation>
    <scope>NUCLEOTIDE SEQUENCE</scope>
    <source>
        <strain evidence="6">SJ7</strain>
    </source>
</reference>
<dbReference type="Proteomes" id="UP000656244">
    <property type="component" value="Unassembled WGS sequence"/>
</dbReference>
<protein>
    <submittedName>
        <fullName evidence="6">Helix-turn-helix transcriptional regulator</fullName>
    </submittedName>
</protein>